<evidence type="ECO:0000256" key="2">
    <source>
        <dbReference type="SAM" id="Phobius"/>
    </source>
</evidence>
<feature type="transmembrane region" description="Helical" evidence="2">
    <location>
        <begin position="107"/>
        <end position="128"/>
    </location>
</feature>
<feature type="coiled-coil region" evidence="1">
    <location>
        <begin position="170"/>
        <end position="197"/>
    </location>
</feature>
<name>A0ABY2AKP4_9GAMM</name>
<dbReference type="RefSeq" id="WP_131415787.1">
    <property type="nucleotide sequence ID" value="NZ_SJXE01000005.1"/>
</dbReference>
<evidence type="ECO:0000256" key="1">
    <source>
        <dbReference type="SAM" id="Coils"/>
    </source>
</evidence>
<dbReference type="Proteomes" id="UP000292554">
    <property type="component" value="Unassembled WGS sequence"/>
</dbReference>
<dbReference type="EMBL" id="SJXE01000005">
    <property type="protein sequence ID" value="TCI02946.1"/>
    <property type="molecule type" value="Genomic_DNA"/>
</dbReference>
<evidence type="ECO:0000313" key="4">
    <source>
        <dbReference type="Proteomes" id="UP000292554"/>
    </source>
</evidence>
<proteinExistence type="predicted"/>
<gene>
    <name evidence="3" type="ORF">EZV61_11695</name>
</gene>
<evidence type="ECO:0000313" key="3">
    <source>
        <dbReference type="EMBL" id="TCI02946.1"/>
    </source>
</evidence>
<keyword evidence="2" id="KW-1133">Transmembrane helix</keyword>
<keyword evidence="2" id="KW-0472">Membrane</keyword>
<protein>
    <submittedName>
        <fullName evidence="3">Uncharacterized protein</fullName>
    </submittedName>
</protein>
<comment type="caution">
    <text evidence="3">The sequence shown here is derived from an EMBL/GenBank/DDBJ whole genome shotgun (WGS) entry which is preliminary data.</text>
</comment>
<feature type="transmembrane region" description="Helical" evidence="2">
    <location>
        <begin position="69"/>
        <end position="87"/>
    </location>
</feature>
<feature type="transmembrane region" description="Helical" evidence="2">
    <location>
        <begin position="45"/>
        <end position="63"/>
    </location>
</feature>
<accession>A0ABY2AKP4</accession>
<keyword evidence="4" id="KW-1185">Reference proteome</keyword>
<feature type="transmembrane region" description="Helical" evidence="2">
    <location>
        <begin position="148"/>
        <end position="167"/>
    </location>
</feature>
<feature type="transmembrane region" description="Helical" evidence="2">
    <location>
        <begin position="12"/>
        <end position="33"/>
    </location>
</feature>
<sequence>MPFIEWIQTNLLLWSFILTVITVVSILFILKFLRKLGGKTFSVKDVYTVLFVGVLFIVLSILLKKPLLSIYGLFWVSAYTSTLCLRYCSIRDSKFNLSTDALHHQPIFWLVISLPAAIAFGLSIPLSVNTEYCFTSECYDNFIDRMSLPFKIFLYVIIPASVMVARFHRTTQTQAQIEKAETQISNSQKQIKLSEDKNARDYWLTHRKEYIEYIEECKQKEIFGYDILDPLRTYRAIYPKNTSTSPYHLPDREVIREFCTLYFMVKNYQKRIENLAENAKKIAIPAIIELGGGTDAFTEKDIAGNELFDFVKFSKLRDVVLKESVKSWIKTDSFKNESILPITQRILMIEDKIGLKHISIPTVVKGVQIINIEHRVKHLSNSLNLLYEFEESKYKSLLKMIRLFDINTNSINPDLNRAYDIRDISRVLESELITSESKYTFDWENALKKGLSSKEFLSCLEDMKNA</sequence>
<reference evidence="3 4" key="1">
    <citation type="submission" date="2019-02" db="EMBL/GenBank/DDBJ databases">
        <title>Corallincola luteus sp. nov., a marine bacterium isolated from surface sediment of Bohai Sea in China.</title>
        <authorList>
            <person name="Ren Q."/>
        </authorList>
    </citation>
    <scope>NUCLEOTIDE SEQUENCE [LARGE SCALE GENOMIC DNA]</scope>
    <source>
        <strain evidence="3 4">DASS28</strain>
    </source>
</reference>
<keyword evidence="2" id="KW-0812">Transmembrane</keyword>
<keyword evidence="1" id="KW-0175">Coiled coil</keyword>
<organism evidence="3 4">
    <name type="scientific">Corallincola luteus</name>
    <dbReference type="NCBI Taxonomy" id="1775177"/>
    <lineage>
        <taxon>Bacteria</taxon>
        <taxon>Pseudomonadati</taxon>
        <taxon>Pseudomonadota</taxon>
        <taxon>Gammaproteobacteria</taxon>
        <taxon>Alteromonadales</taxon>
        <taxon>Psychromonadaceae</taxon>
        <taxon>Corallincola</taxon>
    </lineage>
</organism>